<dbReference type="InParanoid" id="G0QRZ4"/>
<name>G0QRZ4_ICHMU</name>
<evidence type="ECO:0000256" key="1">
    <source>
        <dbReference type="SAM" id="Phobius"/>
    </source>
</evidence>
<dbReference type="Proteomes" id="UP000008983">
    <property type="component" value="Unassembled WGS sequence"/>
</dbReference>
<dbReference type="PANTHER" id="PTHR45756:SF1">
    <property type="entry name" value="PROTEIN KINASE DOMAIN CONTAINING PROTEIN"/>
    <property type="match status" value="1"/>
</dbReference>
<sequence length="401" mass="48073">MIQNIQQIIRIYQKYRNKLLLNINNFFYLLFNLLYNILNIKPKFQIELINFEFQGILFNKLYKIKYQVNNIILIQNLNKMSIIKQICVFFFILICIIYSEQTTCHNNCKYCLGDKIDQCVQCQHGFFSLNNVNNQYLKQCFQCHIDYCQQCDQFGNCFKCQESYFLSSNLCYKCQIQNCLQCQNKQKCLKCQEGYTLFQDNSTCKSIEIYCQIGYYLNNQSICQVCTQNCQYCNSQYQCFQCSNKYYFDTFELKCLKCQVNCIQCKPNENYCLECEKEYTLINGKCIKIQTQECQLGEFFDKKQGKCQICSQNCLICDSQTNCLECFDEVSFQIILKKQKNDNCNFLFIQKINFIFILINKQKKLKMVYIKIIDVIIFQKLGKLIYRQFKQKQQFYFKINS</sequence>
<evidence type="ECO:0000313" key="2">
    <source>
        <dbReference type="EMBL" id="EGR32024.1"/>
    </source>
</evidence>
<protein>
    <recommendedName>
        <fullName evidence="4">Transmembrane protein</fullName>
    </recommendedName>
</protein>
<dbReference type="SUPFAM" id="SSF57184">
    <property type="entry name" value="Growth factor receptor domain"/>
    <property type="match status" value="2"/>
</dbReference>
<keyword evidence="1" id="KW-1133">Transmembrane helix</keyword>
<reference evidence="2 3" key="1">
    <citation type="submission" date="2011-07" db="EMBL/GenBank/DDBJ databases">
        <authorList>
            <person name="Coyne R."/>
            <person name="Brami D."/>
            <person name="Johnson J."/>
            <person name="Hostetler J."/>
            <person name="Hannick L."/>
            <person name="Clark T."/>
            <person name="Cassidy-Hanley D."/>
            <person name="Inman J."/>
        </authorList>
    </citation>
    <scope>NUCLEOTIDE SEQUENCE [LARGE SCALE GENOMIC DNA]</scope>
    <source>
        <strain evidence="2 3">G5</strain>
    </source>
</reference>
<accession>G0QRZ4</accession>
<dbReference type="OrthoDB" id="303891at2759"/>
<dbReference type="InterPro" id="IPR006212">
    <property type="entry name" value="Furin_repeat"/>
</dbReference>
<dbReference type="AlphaFoldDB" id="G0QRZ4"/>
<dbReference type="Gene3D" id="2.10.220.10">
    <property type="entry name" value="Hormone Receptor, Insulin-like Growth Factor Receptor 1, Chain A, domain 2"/>
    <property type="match status" value="2"/>
</dbReference>
<dbReference type="RefSeq" id="XP_004035510.1">
    <property type="nucleotide sequence ID" value="XM_004035462.1"/>
</dbReference>
<dbReference type="SMART" id="SM00261">
    <property type="entry name" value="FU"/>
    <property type="match status" value="4"/>
</dbReference>
<evidence type="ECO:0000313" key="3">
    <source>
        <dbReference type="Proteomes" id="UP000008983"/>
    </source>
</evidence>
<dbReference type="STRING" id="857967.G0QRZ4"/>
<gene>
    <name evidence="2" type="ORF">IMG5_098600</name>
</gene>
<dbReference type="InterPro" id="IPR009030">
    <property type="entry name" value="Growth_fac_rcpt_cys_sf"/>
</dbReference>
<dbReference type="eggNOG" id="KOG3525">
    <property type="taxonomic scope" value="Eukaryota"/>
</dbReference>
<keyword evidence="1" id="KW-0472">Membrane</keyword>
<proteinExistence type="predicted"/>
<dbReference type="OMA" id="ENNKCFI"/>
<organism evidence="2 3">
    <name type="scientific">Ichthyophthirius multifiliis</name>
    <name type="common">White spot disease agent</name>
    <name type="synonym">Ich</name>
    <dbReference type="NCBI Taxonomy" id="5932"/>
    <lineage>
        <taxon>Eukaryota</taxon>
        <taxon>Sar</taxon>
        <taxon>Alveolata</taxon>
        <taxon>Ciliophora</taxon>
        <taxon>Intramacronucleata</taxon>
        <taxon>Oligohymenophorea</taxon>
        <taxon>Hymenostomatida</taxon>
        <taxon>Ophryoglenina</taxon>
        <taxon>Ichthyophthirius</taxon>
    </lineage>
</organism>
<dbReference type="GeneID" id="14908176"/>
<keyword evidence="3" id="KW-1185">Reference proteome</keyword>
<feature type="transmembrane region" description="Helical" evidence="1">
    <location>
        <begin position="20"/>
        <end position="38"/>
    </location>
</feature>
<dbReference type="PANTHER" id="PTHR45756">
    <property type="entry name" value="PALMITOYLTRANSFERASE"/>
    <property type="match status" value="1"/>
</dbReference>
<evidence type="ECO:0008006" key="4">
    <source>
        <dbReference type="Google" id="ProtNLM"/>
    </source>
</evidence>
<dbReference type="EMBL" id="GL983803">
    <property type="protein sequence ID" value="EGR32024.1"/>
    <property type="molecule type" value="Genomic_DNA"/>
</dbReference>
<keyword evidence="1" id="KW-0812">Transmembrane</keyword>
<dbReference type="InterPro" id="IPR053215">
    <property type="entry name" value="TKL_Ser/Thr_kinase"/>
</dbReference>